<proteinExistence type="predicted"/>
<accession>A0A7W6MDT0</accession>
<name>A0A7W6MDT0_9HYPH</name>
<evidence type="ECO:0000313" key="2">
    <source>
        <dbReference type="Proteomes" id="UP000524492"/>
    </source>
</evidence>
<reference evidence="1 2" key="1">
    <citation type="submission" date="2020-08" db="EMBL/GenBank/DDBJ databases">
        <title>Genomic Encyclopedia of Type Strains, Phase IV (KMG-V): Genome sequencing to study the core and pangenomes of soil and plant-associated prokaryotes.</title>
        <authorList>
            <person name="Whitman W."/>
        </authorList>
    </citation>
    <scope>NUCLEOTIDE SEQUENCE [LARGE SCALE GENOMIC DNA]</scope>
    <source>
        <strain evidence="1 2">SEMIA 4074</strain>
    </source>
</reference>
<comment type="caution">
    <text evidence="1">The sequence shown here is derived from an EMBL/GenBank/DDBJ whole genome shotgun (WGS) entry which is preliminary data.</text>
</comment>
<keyword evidence="2" id="KW-1185">Reference proteome</keyword>
<protein>
    <submittedName>
        <fullName evidence="1">Uncharacterized protein</fullName>
    </submittedName>
</protein>
<evidence type="ECO:0000313" key="1">
    <source>
        <dbReference type="EMBL" id="MBB4190017.1"/>
    </source>
</evidence>
<dbReference type="Proteomes" id="UP000524492">
    <property type="component" value="Unassembled WGS sequence"/>
</dbReference>
<gene>
    <name evidence="1" type="ORF">GGD53_000133</name>
</gene>
<dbReference type="AlphaFoldDB" id="A0A7W6MDT0"/>
<sequence length="80" mass="8932">MRDRFIKAFLRLASVMQDGLPRYLLHYGTVLEAWENQWIKCHLSVRLYDLSATPGGDPDWEGLELGGGLITTGQANQIGA</sequence>
<dbReference type="EMBL" id="JACIFV010000001">
    <property type="protein sequence ID" value="MBB4190017.1"/>
    <property type="molecule type" value="Genomic_DNA"/>
</dbReference>
<dbReference type="RefSeq" id="WP_184452706.1">
    <property type="nucleotide sequence ID" value="NZ_JACIFV010000001.1"/>
</dbReference>
<organism evidence="1 2">
    <name type="scientific">Rhizobium aethiopicum</name>
    <dbReference type="NCBI Taxonomy" id="1138170"/>
    <lineage>
        <taxon>Bacteria</taxon>
        <taxon>Pseudomonadati</taxon>
        <taxon>Pseudomonadota</taxon>
        <taxon>Alphaproteobacteria</taxon>
        <taxon>Hyphomicrobiales</taxon>
        <taxon>Rhizobiaceae</taxon>
        <taxon>Rhizobium/Agrobacterium group</taxon>
        <taxon>Rhizobium</taxon>
    </lineage>
</organism>